<accession>A0A549SGF6</accession>
<reference evidence="1 2" key="1">
    <citation type="submission" date="2019-07" db="EMBL/GenBank/DDBJ databases">
        <title>Ln-dependent methylotrophs.</title>
        <authorList>
            <person name="Tani A."/>
        </authorList>
    </citation>
    <scope>NUCLEOTIDE SEQUENCE [LARGE SCALE GENOMIC DNA]</scope>
    <source>
        <strain evidence="1 2">SM89A</strain>
    </source>
</reference>
<evidence type="ECO:0000313" key="1">
    <source>
        <dbReference type="EMBL" id="TRL28704.1"/>
    </source>
</evidence>
<organism evidence="1 2">
    <name type="scientific">Methylosinus sporium</name>
    <dbReference type="NCBI Taxonomy" id="428"/>
    <lineage>
        <taxon>Bacteria</taxon>
        <taxon>Pseudomonadati</taxon>
        <taxon>Pseudomonadota</taxon>
        <taxon>Alphaproteobacteria</taxon>
        <taxon>Hyphomicrobiales</taxon>
        <taxon>Methylocystaceae</taxon>
        <taxon>Methylosinus</taxon>
    </lineage>
</organism>
<sequence length="201" mass="22221">MIRDRRVAMRIELTPGMTNVVRFPIERRAKPSMDLVREIAPDSREVSLVIESFGFDDDIDGIRDAADQDMAEYITEKGARLSGSKGQAELDRLLQPIVERAVSLCREAHDASLAAVKAQRLVVEAQSEGGYWLTPLSERASARTFYAGRLLVDAHLACQRAAGASRAIEIAKRGESWAPFDLHAEALAMCVDELTARSSHR</sequence>
<name>A0A549SGF6_METSR</name>
<comment type="caution">
    <text evidence="1">The sequence shown here is derived from an EMBL/GenBank/DDBJ whole genome shotgun (WGS) entry which is preliminary data.</text>
</comment>
<gene>
    <name evidence="1" type="ORF">FM996_18200</name>
</gene>
<dbReference type="Proteomes" id="UP000316781">
    <property type="component" value="Unassembled WGS sequence"/>
</dbReference>
<proteinExistence type="predicted"/>
<dbReference type="AlphaFoldDB" id="A0A549SGF6"/>
<dbReference type="EMBL" id="VJMF01000079">
    <property type="protein sequence ID" value="TRL28704.1"/>
    <property type="molecule type" value="Genomic_DNA"/>
</dbReference>
<evidence type="ECO:0000313" key="2">
    <source>
        <dbReference type="Proteomes" id="UP000316781"/>
    </source>
</evidence>
<protein>
    <submittedName>
        <fullName evidence="1">Uncharacterized protein</fullName>
    </submittedName>
</protein>
<dbReference type="RefSeq" id="WP_142864204.1">
    <property type="nucleotide sequence ID" value="NZ_VJMF01000079.1"/>
</dbReference>